<protein>
    <submittedName>
        <fullName evidence="2">Uncharacterized protein</fullName>
    </submittedName>
</protein>
<evidence type="ECO:0000313" key="3">
    <source>
        <dbReference type="Proteomes" id="UP000199572"/>
    </source>
</evidence>
<dbReference type="Proteomes" id="UP000199572">
    <property type="component" value="Unassembled WGS sequence"/>
</dbReference>
<evidence type="ECO:0000313" key="2">
    <source>
        <dbReference type="EMBL" id="SER66267.1"/>
    </source>
</evidence>
<sequence length="90" mass="10464">MHKRKLLLPNNIYKSNTISLGHFKGIVKKGYTDEEVVEHSKNFAQSQLETELLEAKEKADEMEKDVNNKMIWWWTKAVIIAITGIALIFF</sequence>
<keyword evidence="3" id="KW-1185">Reference proteome</keyword>
<feature type="transmembrane region" description="Helical" evidence="1">
    <location>
        <begin position="71"/>
        <end position="89"/>
    </location>
</feature>
<keyword evidence="1" id="KW-1133">Transmembrane helix</keyword>
<dbReference type="RefSeq" id="WP_090884672.1">
    <property type="nucleotide sequence ID" value="NZ_FOGG01000013.1"/>
</dbReference>
<organism evidence="2 3">
    <name type="scientific">Pedobacter rhizosphaerae</name>
    <dbReference type="NCBI Taxonomy" id="390241"/>
    <lineage>
        <taxon>Bacteria</taxon>
        <taxon>Pseudomonadati</taxon>
        <taxon>Bacteroidota</taxon>
        <taxon>Sphingobacteriia</taxon>
        <taxon>Sphingobacteriales</taxon>
        <taxon>Sphingobacteriaceae</taxon>
        <taxon>Pedobacter</taxon>
    </lineage>
</organism>
<reference evidence="2 3" key="1">
    <citation type="submission" date="2016-10" db="EMBL/GenBank/DDBJ databases">
        <authorList>
            <person name="de Groot N.N."/>
        </authorList>
    </citation>
    <scope>NUCLEOTIDE SEQUENCE [LARGE SCALE GENOMIC DNA]</scope>
    <source>
        <strain evidence="2 3">DSM 18610</strain>
    </source>
</reference>
<keyword evidence="1" id="KW-0812">Transmembrane</keyword>
<dbReference type="AlphaFoldDB" id="A0A1H9R0X2"/>
<proteinExistence type="predicted"/>
<name>A0A1H9R0X2_9SPHI</name>
<dbReference type="EMBL" id="FOGG01000013">
    <property type="protein sequence ID" value="SER66267.1"/>
    <property type="molecule type" value="Genomic_DNA"/>
</dbReference>
<evidence type="ECO:0000256" key="1">
    <source>
        <dbReference type="SAM" id="Phobius"/>
    </source>
</evidence>
<gene>
    <name evidence="2" type="ORF">SAMN04488023_11376</name>
</gene>
<accession>A0A1H9R0X2</accession>
<keyword evidence="1" id="KW-0472">Membrane</keyword>